<evidence type="ECO:0000256" key="2">
    <source>
        <dbReference type="ARBA" id="ARBA00022723"/>
    </source>
</evidence>
<evidence type="ECO:0000313" key="5">
    <source>
        <dbReference type="EMBL" id="SVC22624.1"/>
    </source>
</evidence>
<dbReference type="InterPro" id="IPR006680">
    <property type="entry name" value="Amidohydro-rel"/>
</dbReference>
<keyword evidence="2" id="KW-0479">Metal-binding</keyword>
<dbReference type="PROSITE" id="PS00483">
    <property type="entry name" value="DIHYDROOROTASE_2"/>
    <property type="match status" value="1"/>
</dbReference>
<dbReference type="InterPro" id="IPR032466">
    <property type="entry name" value="Metal_Hydrolase"/>
</dbReference>
<dbReference type="SUPFAM" id="SSF51556">
    <property type="entry name" value="Metallo-dependent hydrolases"/>
    <property type="match status" value="1"/>
</dbReference>
<dbReference type="SUPFAM" id="SSF51338">
    <property type="entry name" value="Composite domain of metallo-dependent hydrolases"/>
    <property type="match status" value="1"/>
</dbReference>
<protein>
    <recommendedName>
        <fullName evidence="4">Amidohydrolase-related domain-containing protein</fullName>
    </recommendedName>
</protein>
<proteinExistence type="predicted"/>
<name>A0A382KCC7_9ZZZZ</name>
<gene>
    <name evidence="5" type="ORF">METZ01_LOCUS275478</name>
</gene>
<dbReference type="AlphaFoldDB" id="A0A382KCC7"/>
<dbReference type="GO" id="GO:0005737">
    <property type="term" value="C:cytoplasm"/>
    <property type="evidence" value="ECO:0007669"/>
    <property type="project" value="TreeGrafter"/>
</dbReference>
<dbReference type="Gene3D" id="3.20.20.140">
    <property type="entry name" value="Metal-dependent hydrolases"/>
    <property type="match status" value="1"/>
</dbReference>
<dbReference type="InterPro" id="IPR011059">
    <property type="entry name" value="Metal-dep_hydrolase_composite"/>
</dbReference>
<comment type="cofactor">
    <cofactor evidence="1">
        <name>Zn(2+)</name>
        <dbReference type="ChEBI" id="CHEBI:29105"/>
    </cofactor>
</comment>
<evidence type="ECO:0000259" key="4">
    <source>
        <dbReference type="Pfam" id="PF01979"/>
    </source>
</evidence>
<reference evidence="5" key="1">
    <citation type="submission" date="2018-05" db="EMBL/GenBank/DDBJ databases">
        <authorList>
            <person name="Lanie J.A."/>
            <person name="Ng W.-L."/>
            <person name="Kazmierczak K.M."/>
            <person name="Andrzejewski T.M."/>
            <person name="Davidsen T.M."/>
            <person name="Wayne K.J."/>
            <person name="Tettelin H."/>
            <person name="Glass J.I."/>
            <person name="Rusch D."/>
            <person name="Podicherti R."/>
            <person name="Tsui H.-C.T."/>
            <person name="Winkler M.E."/>
        </authorList>
    </citation>
    <scope>NUCLEOTIDE SEQUENCE</scope>
</reference>
<dbReference type="InterPro" id="IPR002195">
    <property type="entry name" value="Dihydroorotase_CS"/>
</dbReference>
<dbReference type="Pfam" id="PF01979">
    <property type="entry name" value="Amidohydro_1"/>
    <property type="match status" value="1"/>
</dbReference>
<organism evidence="5">
    <name type="scientific">marine metagenome</name>
    <dbReference type="NCBI Taxonomy" id="408172"/>
    <lineage>
        <taxon>unclassified sequences</taxon>
        <taxon>metagenomes</taxon>
        <taxon>ecological metagenomes</taxon>
    </lineage>
</organism>
<sequence length="288" mass="32349">DENLLDTIFATGDRLIAVHAEDETRIRERSSFFLGAENDQPSYEIHSQIRDPETALIATQRAVRLSKKYGRRLHILHLSTAEEVDFLRLEKPPQVSCEVVPNHLFLSSDDYHQLGSRVQMNPPVRAPENASALWQGLQDGVIDIIATDHAPHTTEEKRQPYPLSPSGMPGVETSLPLMLTEVADGQCTLQQIQEWMSHGPARLYGIPDKGLIAEGFDADLTLVDLERYRPVVNEEIFSRAGWSPYNGRQLTGWPVYTVVNGRVVFDHGEIRPGIYGQALNFTRPTGCR</sequence>
<dbReference type="GO" id="GO:0004038">
    <property type="term" value="F:allantoinase activity"/>
    <property type="evidence" value="ECO:0007669"/>
    <property type="project" value="TreeGrafter"/>
</dbReference>
<dbReference type="GO" id="GO:0046872">
    <property type="term" value="F:metal ion binding"/>
    <property type="evidence" value="ECO:0007669"/>
    <property type="project" value="UniProtKB-KW"/>
</dbReference>
<feature type="domain" description="Amidohydrolase-related" evidence="4">
    <location>
        <begin position="13"/>
        <end position="264"/>
    </location>
</feature>
<dbReference type="GO" id="GO:0006145">
    <property type="term" value="P:purine nucleobase catabolic process"/>
    <property type="evidence" value="ECO:0007669"/>
    <property type="project" value="TreeGrafter"/>
</dbReference>
<accession>A0A382KCC7</accession>
<dbReference type="EMBL" id="UINC01080044">
    <property type="protein sequence ID" value="SVC22624.1"/>
    <property type="molecule type" value="Genomic_DNA"/>
</dbReference>
<feature type="non-terminal residue" evidence="5">
    <location>
        <position position="1"/>
    </location>
</feature>
<keyword evidence="3" id="KW-0378">Hydrolase</keyword>
<evidence type="ECO:0000256" key="3">
    <source>
        <dbReference type="ARBA" id="ARBA00022801"/>
    </source>
</evidence>
<dbReference type="PANTHER" id="PTHR43668:SF4">
    <property type="entry name" value="ALLANTOINASE"/>
    <property type="match status" value="1"/>
</dbReference>
<dbReference type="InterPro" id="IPR050138">
    <property type="entry name" value="DHOase/Allantoinase_Hydrolase"/>
</dbReference>
<evidence type="ECO:0000256" key="1">
    <source>
        <dbReference type="ARBA" id="ARBA00001947"/>
    </source>
</evidence>
<dbReference type="PANTHER" id="PTHR43668">
    <property type="entry name" value="ALLANTOINASE"/>
    <property type="match status" value="1"/>
</dbReference>